<proteinExistence type="predicted"/>
<dbReference type="STRING" id="1576369.SAMN05421753_10529"/>
<sequence>MRGPTVRIKYDVRRLWRCPACGKERKVPATETSVRCNCSSAPPLMKLIELQRYARAAAPPLDLVVREEDLLPDNFGAEPTAVQPASETQVVVVETVIETTIQQVEIMEVMTDPAAEQNSLPLDPDQNADGPKVL</sequence>
<dbReference type="Proteomes" id="UP000199518">
    <property type="component" value="Unassembled WGS sequence"/>
</dbReference>
<name>A0A1I3F259_9PLAN</name>
<dbReference type="AlphaFoldDB" id="A0A1I3F259"/>
<accession>A0A1I3F259</accession>
<protein>
    <submittedName>
        <fullName evidence="1">Uncharacterized protein</fullName>
    </submittedName>
</protein>
<reference evidence="2" key="1">
    <citation type="submission" date="2016-10" db="EMBL/GenBank/DDBJ databases">
        <authorList>
            <person name="Varghese N."/>
            <person name="Submissions S."/>
        </authorList>
    </citation>
    <scope>NUCLEOTIDE SEQUENCE [LARGE SCALE GENOMIC DNA]</scope>
    <source>
        <strain evidence="2">DSM 26348</strain>
    </source>
</reference>
<dbReference type="RefSeq" id="WP_092048870.1">
    <property type="nucleotide sequence ID" value="NZ_FOQD01000005.1"/>
</dbReference>
<organism evidence="1 2">
    <name type="scientific">Planctomicrobium piriforme</name>
    <dbReference type="NCBI Taxonomy" id="1576369"/>
    <lineage>
        <taxon>Bacteria</taxon>
        <taxon>Pseudomonadati</taxon>
        <taxon>Planctomycetota</taxon>
        <taxon>Planctomycetia</taxon>
        <taxon>Planctomycetales</taxon>
        <taxon>Planctomycetaceae</taxon>
        <taxon>Planctomicrobium</taxon>
    </lineage>
</organism>
<dbReference type="EMBL" id="FOQD01000005">
    <property type="protein sequence ID" value="SFI04861.1"/>
    <property type="molecule type" value="Genomic_DNA"/>
</dbReference>
<dbReference type="OrthoDB" id="211247at2"/>
<evidence type="ECO:0000313" key="1">
    <source>
        <dbReference type="EMBL" id="SFI04861.1"/>
    </source>
</evidence>
<gene>
    <name evidence="1" type="ORF">SAMN05421753_10529</name>
</gene>
<keyword evidence="2" id="KW-1185">Reference proteome</keyword>
<evidence type="ECO:0000313" key="2">
    <source>
        <dbReference type="Proteomes" id="UP000199518"/>
    </source>
</evidence>